<keyword evidence="1" id="KW-0812">Transmembrane</keyword>
<evidence type="ECO:0000313" key="2">
    <source>
        <dbReference type="EMBL" id="ABD46252.1"/>
    </source>
</evidence>
<organism evidence="2 3">
    <name type="scientific">Ehrlichia sennetsu (strain ATCC VR-367 / Miyayama)</name>
    <name type="common">Neorickettsia sennetsu</name>
    <dbReference type="NCBI Taxonomy" id="222891"/>
    <lineage>
        <taxon>Bacteria</taxon>
        <taxon>Pseudomonadati</taxon>
        <taxon>Pseudomonadota</taxon>
        <taxon>Alphaproteobacteria</taxon>
        <taxon>Rickettsiales</taxon>
        <taxon>Anaplasmataceae</taxon>
        <taxon>Ehrlichia</taxon>
    </lineage>
</organism>
<feature type="transmembrane region" description="Helical" evidence="1">
    <location>
        <begin position="699"/>
        <end position="719"/>
    </location>
</feature>
<keyword evidence="1" id="KW-0472">Membrane</keyword>
<dbReference type="EMBL" id="CP000237">
    <property type="protein sequence ID" value="ABD46252.1"/>
    <property type="molecule type" value="Genomic_DNA"/>
</dbReference>
<feature type="transmembrane region" description="Helical" evidence="1">
    <location>
        <begin position="769"/>
        <end position="793"/>
    </location>
</feature>
<feature type="transmembrane region" description="Helical" evidence="1">
    <location>
        <begin position="813"/>
        <end position="833"/>
    </location>
</feature>
<proteinExistence type="predicted"/>
<keyword evidence="3" id="KW-1185">Reference proteome</keyword>
<keyword evidence="1" id="KW-1133">Transmembrane helix</keyword>
<reference evidence="2 3" key="1">
    <citation type="journal article" date="2006" name="PLoS Genet.">
        <title>Comparative genomics of emerging human ehrlichiosis agents.</title>
        <authorList>
            <person name="Dunning Hotopp J.C."/>
            <person name="Lin M."/>
            <person name="Madupu R."/>
            <person name="Crabtree J."/>
            <person name="Angiuoli S.V."/>
            <person name="Eisen J.A."/>
            <person name="Seshadri R."/>
            <person name="Ren Q."/>
            <person name="Wu M."/>
            <person name="Utterback T.R."/>
            <person name="Smith S."/>
            <person name="Lewis M."/>
            <person name="Khouri H."/>
            <person name="Zhang C."/>
            <person name="Niu H."/>
            <person name="Lin Q."/>
            <person name="Ohashi N."/>
            <person name="Zhi N."/>
            <person name="Nelson W."/>
            <person name="Brinkac L.M."/>
            <person name="Dodson R.J."/>
            <person name="Rosovitz M.J."/>
            <person name="Sundaram J."/>
            <person name="Daugherty S.C."/>
            <person name="Davidsen T."/>
            <person name="Durkin A.S."/>
            <person name="Gwinn M."/>
            <person name="Haft D.H."/>
            <person name="Selengut J.D."/>
            <person name="Sullivan S.A."/>
            <person name="Zafar N."/>
            <person name="Zhou L."/>
            <person name="Benahmed F."/>
            <person name="Forberger H."/>
            <person name="Halpin R."/>
            <person name="Mulligan S."/>
            <person name="Robinson J."/>
            <person name="White O."/>
            <person name="Rikihisa Y."/>
            <person name="Tettelin H."/>
        </authorList>
    </citation>
    <scope>NUCLEOTIDE SEQUENCE [LARGE SCALE GENOMIC DNA]</scope>
    <source>
        <strain evidence="3">ATCC VR-367 / Miyayama</strain>
    </source>
</reference>
<feature type="transmembrane region" description="Helical" evidence="1">
    <location>
        <begin position="725"/>
        <end position="748"/>
    </location>
</feature>
<accession>Q2GDD3</accession>
<evidence type="ECO:0000256" key="1">
    <source>
        <dbReference type="SAM" id="Phobius"/>
    </source>
</evidence>
<dbReference type="HOGENOM" id="CLU_328125_0_0_5"/>
<dbReference type="AlphaFoldDB" id="Q2GDD3"/>
<sequence>MMGNLKKGHTFLRNVVSRLSRKKKDGRSAAVRSLLSIPGDAEVSPVVDGSVCDSGQFSGSSGSSVVGSYSSDFVAFDLIQSPKKEKSSGNLHRKKNEKKVILGKKQSMFSNIKGTLQSSNELVNTFVSPGFLSALLTSIGEEGGLHVHFIAELVSCFRAVEEMLYPVRDGRAAQDLVKIRKNVVCSLESVVTMLSPFATLPSDESGSIKSCPTAAASAPSEIALARILFFYVSALLDEVRGIDEARSSRSQQIAEDAINKCRRYVCALSLYPVFRSGSATLREIFGDASAFLDSLSTAVTGISASCGVGLSLEDLHALRGLAEDPTNAADAGEIHAVIGACGTGDLAAARAAADKISDARVREEAVRCIEKVRRIRSTITSLPENVSNTSNSIFTLVTGISASCGVGLSLEDLHALRGLAEDPTNAADAGEIHAVIGACGRGDLAAARAAADKISDARVREEVTRCIERVRQLRASIRRIPADVASATGEVCKVIEQSKGFVRSLRETLGLNGFVEDLISSTSNLYAALLDVGGESSRSTASITLLLGRMQEYAACVPIQLAIAASNPNVVASCTVSGRESGPLDDGSSSRQVVESVLGAAFASLFGGVYSSPHQPVKSLSAVYSLVTVLENSASTTRTEISDAVSAACSEVLDFMYALNVLKEKHFNTAAEGVRNAVNTSAKADHVMKKVVSCFGPRVIFFFSIVLGMVLVALASIEIPCFKDFSAGGVASMIMLCAGIVLLGVAFTQTYRRAPKDSKRSRSAELCRGVFCALIPGLIFCAAAFVSLLRLVREDPLGIPNLSETLTLERVCIVAGILFSLISALVLACFDVVQCKIDSFSSLSASFKGIKAGHRPASGECAPLLDSASVSSVSEEDPASLAV</sequence>
<protein>
    <submittedName>
        <fullName evidence="2">Conserved domain protein</fullName>
    </submittedName>
</protein>
<evidence type="ECO:0000313" key="3">
    <source>
        <dbReference type="Proteomes" id="UP000001942"/>
    </source>
</evidence>
<dbReference type="STRING" id="222891.NSE_0635"/>
<dbReference type="OrthoDB" id="7165599at2"/>
<dbReference type="Proteomes" id="UP000001942">
    <property type="component" value="Chromosome"/>
</dbReference>
<name>Q2GDD3_EHRS3</name>
<gene>
    <name evidence="2" type="ordered locus">NSE_0635</name>
</gene>
<dbReference type="KEGG" id="nse:NSE_0635"/>